<evidence type="ECO:0000256" key="8">
    <source>
        <dbReference type="RuleBase" id="RU363032"/>
    </source>
</evidence>
<accession>A0A1W1IDA0</accession>
<evidence type="ECO:0000256" key="7">
    <source>
        <dbReference type="ARBA" id="ARBA00023136"/>
    </source>
</evidence>
<evidence type="ECO:0000256" key="3">
    <source>
        <dbReference type="ARBA" id="ARBA00022475"/>
    </source>
</evidence>
<dbReference type="GO" id="GO:0043190">
    <property type="term" value="C:ATP-binding cassette (ABC) transporter complex"/>
    <property type="evidence" value="ECO:0007669"/>
    <property type="project" value="InterPro"/>
</dbReference>
<dbReference type="Gene3D" id="1.10.3720.10">
    <property type="entry name" value="MetI-like"/>
    <property type="match status" value="1"/>
</dbReference>
<keyword evidence="7 8" id="KW-0472">Membrane</keyword>
<dbReference type="Proteomes" id="UP000195985">
    <property type="component" value="Unassembled WGS sequence"/>
</dbReference>
<keyword evidence="4 8" id="KW-0812">Transmembrane</keyword>
<dbReference type="InterPro" id="IPR010065">
    <property type="entry name" value="AA_ABC_transptr_permease_3TM"/>
</dbReference>
<protein>
    <submittedName>
        <fullName evidence="10">Amino acid abc transporter permease protein 3-tm domain</fullName>
    </submittedName>
</protein>
<evidence type="ECO:0000256" key="2">
    <source>
        <dbReference type="ARBA" id="ARBA00022448"/>
    </source>
</evidence>
<keyword evidence="2 8" id="KW-0813">Transport</keyword>
<keyword evidence="11" id="KW-1185">Reference proteome</keyword>
<evidence type="ECO:0000313" key="11">
    <source>
        <dbReference type="Proteomes" id="UP000195985"/>
    </source>
</evidence>
<dbReference type="EMBL" id="FWEY01000002">
    <property type="protein sequence ID" value="SLM50966.1"/>
    <property type="molecule type" value="Genomic_DNA"/>
</dbReference>
<dbReference type="SUPFAM" id="SSF161098">
    <property type="entry name" value="MetI-like"/>
    <property type="match status" value="1"/>
</dbReference>
<keyword evidence="5" id="KW-0029">Amino-acid transport</keyword>
<dbReference type="GO" id="GO:0015184">
    <property type="term" value="F:L-cystine transmembrane transporter activity"/>
    <property type="evidence" value="ECO:0007669"/>
    <property type="project" value="TreeGrafter"/>
</dbReference>
<dbReference type="AlphaFoldDB" id="A0A1W1IDA0"/>
<organism evidence="10 11">
    <name type="scientific">Trichococcus pasteurii</name>
    <dbReference type="NCBI Taxonomy" id="43064"/>
    <lineage>
        <taxon>Bacteria</taxon>
        <taxon>Bacillati</taxon>
        <taxon>Bacillota</taxon>
        <taxon>Bacilli</taxon>
        <taxon>Lactobacillales</taxon>
        <taxon>Carnobacteriaceae</taxon>
        <taxon>Trichococcus</taxon>
    </lineage>
</organism>
<evidence type="ECO:0000256" key="6">
    <source>
        <dbReference type="ARBA" id="ARBA00022989"/>
    </source>
</evidence>
<dbReference type="RefSeq" id="WP_086941859.1">
    <property type="nucleotide sequence ID" value="NZ_FONM01000020.1"/>
</dbReference>
<evidence type="ECO:0000256" key="5">
    <source>
        <dbReference type="ARBA" id="ARBA00022970"/>
    </source>
</evidence>
<dbReference type="PANTHER" id="PTHR30614:SF0">
    <property type="entry name" value="L-CYSTINE TRANSPORT SYSTEM PERMEASE PROTEIN TCYL"/>
    <property type="match status" value="1"/>
</dbReference>
<comment type="subcellular location">
    <subcellularLocation>
        <location evidence="1 8">Cell membrane</location>
        <topology evidence="1 8">Multi-pass membrane protein</topology>
    </subcellularLocation>
</comment>
<dbReference type="InterPro" id="IPR000515">
    <property type="entry name" value="MetI-like"/>
</dbReference>
<dbReference type="InterPro" id="IPR043429">
    <property type="entry name" value="ArtM/GltK/GlnP/TcyL/YhdX-like"/>
</dbReference>
<evidence type="ECO:0000256" key="4">
    <source>
        <dbReference type="ARBA" id="ARBA00022692"/>
    </source>
</evidence>
<dbReference type="STRING" id="43064.SAMN04488086_12042"/>
<comment type="similarity">
    <text evidence="8">Belongs to the binding-protein-dependent transport system permease family.</text>
</comment>
<dbReference type="Pfam" id="PF00528">
    <property type="entry name" value="BPD_transp_1"/>
    <property type="match status" value="1"/>
</dbReference>
<dbReference type="InterPro" id="IPR035906">
    <property type="entry name" value="MetI-like_sf"/>
</dbReference>
<feature type="transmembrane region" description="Helical" evidence="8">
    <location>
        <begin position="191"/>
        <end position="212"/>
    </location>
</feature>
<sequence length="222" mass="24798">MIDLGYLLEAIKGIIPFVPKTLLISFTAMFFAIILGVIMALLRRQDNKILSSLAGLYVSVFRGFPTVVQLFIVYFGLPQIFPAFNSLDAMYAVILTFSFKESSYLTETFRAGLDSVDKGQIEAGLAVGMKKWKIYQEIVFPQAIVNALPGTTNTFVSLIKESSLAFTLGITELFAQGKLIASANMKYFETYLAVGLIYWFMIIILGRLEAILENHLAKAYKR</sequence>
<feature type="domain" description="ABC transmembrane type-1" evidence="9">
    <location>
        <begin position="18"/>
        <end position="209"/>
    </location>
</feature>
<dbReference type="PANTHER" id="PTHR30614">
    <property type="entry name" value="MEMBRANE COMPONENT OF AMINO ACID ABC TRANSPORTER"/>
    <property type="match status" value="1"/>
</dbReference>
<proteinExistence type="inferred from homology"/>
<evidence type="ECO:0000313" key="10">
    <source>
        <dbReference type="EMBL" id="SLM50966.1"/>
    </source>
</evidence>
<feature type="transmembrane region" description="Helical" evidence="8">
    <location>
        <begin position="22"/>
        <end position="42"/>
    </location>
</feature>
<keyword evidence="3" id="KW-1003">Cell membrane</keyword>
<dbReference type="PROSITE" id="PS50928">
    <property type="entry name" value="ABC_TM1"/>
    <property type="match status" value="1"/>
</dbReference>
<evidence type="ECO:0000259" key="9">
    <source>
        <dbReference type="PROSITE" id="PS50928"/>
    </source>
</evidence>
<evidence type="ECO:0000256" key="1">
    <source>
        <dbReference type="ARBA" id="ARBA00004651"/>
    </source>
</evidence>
<keyword evidence="6 8" id="KW-1133">Transmembrane helix</keyword>
<dbReference type="CDD" id="cd06261">
    <property type="entry name" value="TM_PBP2"/>
    <property type="match status" value="1"/>
</dbReference>
<dbReference type="NCBIfam" id="TIGR01726">
    <property type="entry name" value="HEQRo_perm_3TM"/>
    <property type="match status" value="1"/>
</dbReference>
<name>A0A1W1IDA0_9LACT</name>
<feature type="transmembrane region" description="Helical" evidence="8">
    <location>
        <begin position="54"/>
        <end position="77"/>
    </location>
</feature>
<gene>
    <name evidence="10" type="ORF">TPAS_641</name>
</gene>
<dbReference type="OrthoDB" id="9805999at2"/>
<reference evidence="11" key="1">
    <citation type="submission" date="2016-04" db="EMBL/GenBank/DDBJ databases">
        <authorList>
            <person name="Strepis N."/>
        </authorList>
    </citation>
    <scope>NUCLEOTIDE SEQUENCE [LARGE SCALE GENOMIC DNA]</scope>
</reference>